<name>A0A1Y2BI74_9FUNG</name>
<dbReference type="EMBL" id="MCOG01000154">
    <property type="protein sequence ID" value="ORY34492.1"/>
    <property type="molecule type" value="Genomic_DNA"/>
</dbReference>
<feature type="transmembrane region" description="Helical" evidence="2">
    <location>
        <begin position="6"/>
        <end position="26"/>
    </location>
</feature>
<sequence length="122" mass="14737">MKIFNIIVFKKIIIFYYNYICILCIYNNRKRSRDVSSDEESDFSDTSEADAKLVEEVESYGPDLIKDEEDRRYLDNLPEIEREAIIAERAEKKQILKERLEVKRKLKQGKMNKSNNYKYIYY</sequence>
<organism evidence="3 4">
    <name type="scientific">Neocallimastix californiae</name>
    <dbReference type="NCBI Taxonomy" id="1754190"/>
    <lineage>
        <taxon>Eukaryota</taxon>
        <taxon>Fungi</taxon>
        <taxon>Fungi incertae sedis</taxon>
        <taxon>Chytridiomycota</taxon>
        <taxon>Chytridiomycota incertae sedis</taxon>
        <taxon>Neocallimastigomycetes</taxon>
        <taxon>Neocallimastigales</taxon>
        <taxon>Neocallimastigaceae</taxon>
        <taxon>Neocallimastix</taxon>
    </lineage>
</organism>
<accession>A0A1Y2BI74</accession>
<feature type="region of interest" description="Disordered" evidence="1">
    <location>
        <begin position="31"/>
        <end position="51"/>
    </location>
</feature>
<evidence type="ECO:0000256" key="1">
    <source>
        <dbReference type="SAM" id="MobiDB-lite"/>
    </source>
</evidence>
<proteinExistence type="predicted"/>
<evidence type="ECO:0000313" key="3">
    <source>
        <dbReference type="EMBL" id="ORY34492.1"/>
    </source>
</evidence>
<protein>
    <submittedName>
        <fullName evidence="3">Uncharacterized protein</fullName>
    </submittedName>
</protein>
<feature type="compositionally biased region" description="Acidic residues" evidence="1">
    <location>
        <begin position="37"/>
        <end position="48"/>
    </location>
</feature>
<dbReference type="AlphaFoldDB" id="A0A1Y2BI74"/>
<evidence type="ECO:0000256" key="2">
    <source>
        <dbReference type="SAM" id="Phobius"/>
    </source>
</evidence>
<keyword evidence="2" id="KW-0472">Membrane</keyword>
<keyword evidence="4" id="KW-1185">Reference proteome</keyword>
<dbReference type="Proteomes" id="UP000193920">
    <property type="component" value="Unassembled WGS sequence"/>
</dbReference>
<reference evidence="3 4" key="1">
    <citation type="submission" date="2016-08" db="EMBL/GenBank/DDBJ databases">
        <title>A Parts List for Fungal Cellulosomes Revealed by Comparative Genomics.</title>
        <authorList>
            <consortium name="DOE Joint Genome Institute"/>
            <person name="Haitjema C.H."/>
            <person name="Gilmore S.P."/>
            <person name="Henske J.K."/>
            <person name="Solomon K.V."/>
            <person name="De Groot R."/>
            <person name="Kuo A."/>
            <person name="Mondo S.J."/>
            <person name="Salamov A.A."/>
            <person name="Labutti K."/>
            <person name="Zhao Z."/>
            <person name="Chiniquy J."/>
            <person name="Barry K."/>
            <person name="Brewer H.M."/>
            <person name="Purvine S.O."/>
            <person name="Wright A.T."/>
            <person name="Boxma B."/>
            <person name="Van Alen T."/>
            <person name="Hackstein J.H."/>
            <person name="Baker S.E."/>
            <person name="Grigoriev I.V."/>
            <person name="O'Malley M.A."/>
        </authorList>
    </citation>
    <scope>NUCLEOTIDE SEQUENCE [LARGE SCALE GENOMIC DNA]</scope>
    <source>
        <strain evidence="3 4">G1</strain>
    </source>
</reference>
<evidence type="ECO:0000313" key="4">
    <source>
        <dbReference type="Proteomes" id="UP000193920"/>
    </source>
</evidence>
<dbReference type="OrthoDB" id="166375at2759"/>
<keyword evidence="2" id="KW-1133">Transmembrane helix</keyword>
<keyword evidence="2" id="KW-0812">Transmembrane</keyword>
<comment type="caution">
    <text evidence="3">The sequence shown here is derived from an EMBL/GenBank/DDBJ whole genome shotgun (WGS) entry which is preliminary data.</text>
</comment>
<gene>
    <name evidence="3" type="ORF">LY90DRAFT_64701</name>
</gene>